<dbReference type="PANTHER" id="PTHR44006:SF1">
    <property type="entry name" value="U5 SMALL NUCLEAR RIBONUCLEOPROTEIN 40 KDA PROTEIN"/>
    <property type="match status" value="1"/>
</dbReference>
<feature type="repeat" description="WD" evidence="5">
    <location>
        <begin position="142"/>
        <end position="183"/>
    </location>
</feature>
<dbReference type="PANTHER" id="PTHR44006">
    <property type="entry name" value="U5 SMALL NUCLEAR RIBONUCLEOPROTEIN 40 KDA PROTEIN"/>
    <property type="match status" value="1"/>
</dbReference>
<dbReference type="PRINTS" id="PR00320">
    <property type="entry name" value="GPROTEINBRPT"/>
</dbReference>
<dbReference type="GO" id="GO:0003723">
    <property type="term" value="F:RNA binding"/>
    <property type="evidence" value="ECO:0007669"/>
    <property type="project" value="TreeGrafter"/>
</dbReference>
<keyword evidence="4" id="KW-0508">mRNA splicing</keyword>
<dbReference type="AlphaFoldDB" id="A0AB34IJG7"/>
<keyword evidence="2" id="KW-0507">mRNA processing</keyword>
<accession>A0AB34IJG7</accession>
<evidence type="ECO:0000256" key="2">
    <source>
        <dbReference type="ARBA" id="ARBA00022664"/>
    </source>
</evidence>
<evidence type="ECO:0000313" key="8">
    <source>
        <dbReference type="Proteomes" id="UP001515480"/>
    </source>
</evidence>
<dbReference type="InterPro" id="IPR020472">
    <property type="entry name" value="WD40_PAC1"/>
</dbReference>
<dbReference type="Pfam" id="PF00400">
    <property type="entry name" value="WD40"/>
    <property type="match status" value="7"/>
</dbReference>
<dbReference type="PROSITE" id="PS50294">
    <property type="entry name" value="WD_REPEATS_REGION"/>
    <property type="match status" value="5"/>
</dbReference>
<comment type="caution">
    <text evidence="7">The sequence shown here is derived from an EMBL/GenBank/DDBJ whole genome shotgun (WGS) entry which is preliminary data.</text>
</comment>
<reference evidence="7 8" key="1">
    <citation type="journal article" date="2024" name="Science">
        <title>Giant polyketide synthase enzymes in the biosynthesis of giant marine polyether toxins.</title>
        <authorList>
            <person name="Fallon T.R."/>
            <person name="Shende V.V."/>
            <person name="Wierzbicki I.H."/>
            <person name="Pendleton A.L."/>
            <person name="Watervoot N.F."/>
            <person name="Auber R.P."/>
            <person name="Gonzalez D.J."/>
            <person name="Wisecaver J.H."/>
            <person name="Moore B.S."/>
        </authorList>
    </citation>
    <scope>NUCLEOTIDE SEQUENCE [LARGE SCALE GENOMIC DNA]</scope>
    <source>
        <strain evidence="7 8">12B1</strain>
    </source>
</reference>
<evidence type="ECO:0000256" key="3">
    <source>
        <dbReference type="ARBA" id="ARBA00022737"/>
    </source>
</evidence>
<protein>
    <submittedName>
        <fullName evidence="7">Uncharacterized protein</fullName>
    </submittedName>
</protein>
<dbReference type="SMART" id="SM00320">
    <property type="entry name" value="WD40"/>
    <property type="match status" value="7"/>
</dbReference>
<dbReference type="Gene3D" id="2.130.10.10">
    <property type="entry name" value="YVTN repeat-like/Quinoprotein amine dehydrogenase"/>
    <property type="match status" value="1"/>
</dbReference>
<dbReference type="Proteomes" id="UP001515480">
    <property type="component" value="Unassembled WGS sequence"/>
</dbReference>
<sequence>MEKRRLPGDGGEMVPLPEAKQPRTAEGALVSVPASAGALALSGPQRTSDLLAPIMLLSGHSGAVLTTKFSPDGQHLLSGSHDKLVLLWEVFGECKNLLTFRGHANAVLEVHWSSDSENAFTASADKTAAMWDTRTGGRARQFKGHSSYVNSCCPANEAPFLCTGSDDRTVRLWDTRMRSCQRSLEQKWPVTAVSCAHDGMRVYSGGLDGSIRVYDLRRPDEEELVLSGHQDIVTGLRLSPDGNALLSNSMDNTMRCWDVKPYVAGDRCEKIFRGAQHNYEKGLLKCSWSKNASQVAAGSADNFVYVWNAETGRIVYKLPGHKGTVNEVDFHPTQPIISSCSNDKQIYLGEIRG</sequence>
<evidence type="ECO:0000256" key="1">
    <source>
        <dbReference type="ARBA" id="ARBA00022574"/>
    </source>
</evidence>
<dbReference type="InterPro" id="IPR015943">
    <property type="entry name" value="WD40/YVTN_repeat-like_dom_sf"/>
</dbReference>
<dbReference type="GO" id="GO:0071013">
    <property type="term" value="C:catalytic step 2 spliceosome"/>
    <property type="evidence" value="ECO:0007669"/>
    <property type="project" value="TreeGrafter"/>
</dbReference>
<evidence type="ECO:0000256" key="6">
    <source>
        <dbReference type="SAM" id="MobiDB-lite"/>
    </source>
</evidence>
<keyword evidence="1 5" id="KW-0853">WD repeat</keyword>
<keyword evidence="8" id="KW-1185">Reference proteome</keyword>
<feature type="region of interest" description="Disordered" evidence="6">
    <location>
        <begin position="1"/>
        <end position="26"/>
    </location>
</feature>
<dbReference type="EMBL" id="JBGBPQ010000024">
    <property type="protein sequence ID" value="KAL1500028.1"/>
    <property type="molecule type" value="Genomic_DNA"/>
</dbReference>
<dbReference type="SUPFAM" id="SSF50978">
    <property type="entry name" value="WD40 repeat-like"/>
    <property type="match status" value="1"/>
</dbReference>
<feature type="repeat" description="WD" evidence="5">
    <location>
        <begin position="276"/>
        <end position="317"/>
    </location>
</feature>
<dbReference type="GO" id="GO:0008380">
    <property type="term" value="P:RNA splicing"/>
    <property type="evidence" value="ECO:0007669"/>
    <property type="project" value="UniProtKB-KW"/>
</dbReference>
<feature type="repeat" description="WD" evidence="5">
    <location>
        <begin position="226"/>
        <end position="260"/>
    </location>
</feature>
<feature type="repeat" description="WD" evidence="5">
    <location>
        <begin position="318"/>
        <end position="353"/>
    </location>
</feature>
<organism evidence="7 8">
    <name type="scientific">Prymnesium parvum</name>
    <name type="common">Toxic golden alga</name>
    <dbReference type="NCBI Taxonomy" id="97485"/>
    <lineage>
        <taxon>Eukaryota</taxon>
        <taxon>Haptista</taxon>
        <taxon>Haptophyta</taxon>
        <taxon>Prymnesiophyceae</taxon>
        <taxon>Prymnesiales</taxon>
        <taxon>Prymnesiaceae</taxon>
        <taxon>Prymnesium</taxon>
    </lineage>
</organism>
<evidence type="ECO:0000313" key="7">
    <source>
        <dbReference type="EMBL" id="KAL1500028.1"/>
    </source>
</evidence>
<name>A0AB34IJG7_PRYPA</name>
<dbReference type="CDD" id="cd00200">
    <property type="entry name" value="WD40"/>
    <property type="match status" value="1"/>
</dbReference>
<dbReference type="InterPro" id="IPR036322">
    <property type="entry name" value="WD40_repeat_dom_sf"/>
</dbReference>
<gene>
    <name evidence="7" type="ORF">AB1Y20_012705</name>
</gene>
<dbReference type="InterPro" id="IPR019775">
    <property type="entry name" value="WD40_repeat_CS"/>
</dbReference>
<dbReference type="PROSITE" id="PS00678">
    <property type="entry name" value="WD_REPEATS_1"/>
    <property type="match status" value="4"/>
</dbReference>
<dbReference type="PROSITE" id="PS50082">
    <property type="entry name" value="WD_REPEATS_2"/>
    <property type="match status" value="6"/>
</dbReference>
<proteinExistence type="predicted"/>
<dbReference type="InterPro" id="IPR001680">
    <property type="entry name" value="WD40_rpt"/>
</dbReference>
<evidence type="ECO:0000256" key="4">
    <source>
        <dbReference type="ARBA" id="ARBA00023187"/>
    </source>
</evidence>
<evidence type="ECO:0000256" key="5">
    <source>
        <dbReference type="PROSITE-ProRule" id="PRU00221"/>
    </source>
</evidence>
<dbReference type="GO" id="GO:0006397">
    <property type="term" value="P:mRNA processing"/>
    <property type="evidence" value="ECO:0007669"/>
    <property type="project" value="UniProtKB-KW"/>
</dbReference>
<keyword evidence="3" id="KW-0677">Repeat</keyword>
<feature type="repeat" description="WD" evidence="5">
    <location>
        <begin position="57"/>
        <end position="90"/>
    </location>
</feature>
<feature type="repeat" description="WD" evidence="5">
    <location>
        <begin position="100"/>
        <end position="141"/>
    </location>
</feature>
<dbReference type="InterPro" id="IPR052234">
    <property type="entry name" value="U5_snRNP_Component"/>
</dbReference>